<dbReference type="Pfam" id="PF03062">
    <property type="entry name" value="MBOAT"/>
    <property type="match status" value="1"/>
</dbReference>
<dbReference type="PANTHER" id="PTHR13906">
    <property type="entry name" value="PORCUPINE"/>
    <property type="match status" value="1"/>
</dbReference>
<keyword evidence="3 7" id="KW-0812">Transmembrane</keyword>
<dbReference type="AlphaFoldDB" id="A0AAD2AAC9"/>
<dbReference type="GO" id="GO:0016020">
    <property type="term" value="C:membrane"/>
    <property type="evidence" value="ECO:0007669"/>
    <property type="project" value="UniProtKB-SubCell"/>
</dbReference>
<dbReference type="GO" id="GO:0005783">
    <property type="term" value="C:endoplasmic reticulum"/>
    <property type="evidence" value="ECO:0007669"/>
    <property type="project" value="TreeGrafter"/>
</dbReference>
<accession>A0AAD2AAC9</accession>
<dbReference type="GO" id="GO:0030258">
    <property type="term" value="P:lipid modification"/>
    <property type="evidence" value="ECO:0007669"/>
    <property type="project" value="TreeGrafter"/>
</dbReference>
<dbReference type="InterPro" id="IPR049941">
    <property type="entry name" value="LPLAT_7/PORCN-like"/>
</dbReference>
<feature type="transmembrane region" description="Helical" evidence="7">
    <location>
        <begin position="46"/>
        <end position="66"/>
    </location>
</feature>
<evidence type="ECO:0000256" key="5">
    <source>
        <dbReference type="ARBA" id="ARBA00023136"/>
    </source>
</evidence>
<evidence type="ECO:0000256" key="2">
    <source>
        <dbReference type="ARBA" id="ARBA00022679"/>
    </source>
</evidence>
<keyword evidence="4 7" id="KW-1133">Transmembrane helix</keyword>
<evidence type="ECO:0000313" key="8">
    <source>
        <dbReference type="EMBL" id="CAI9784529.1"/>
    </source>
</evidence>
<keyword evidence="6" id="KW-0012">Acyltransferase</keyword>
<proteinExistence type="predicted"/>
<reference evidence="8" key="1">
    <citation type="submission" date="2023-05" db="EMBL/GenBank/DDBJ databases">
        <authorList>
            <person name="Huff M."/>
        </authorList>
    </citation>
    <scope>NUCLEOTIDE SEQUENCE</scope>
</reference>
<dbReference type="GO" id="GO:0019432">
    <property type="term" value="P:triglyceride biosynthetic process"/>
    <property type="evidence" value="ECO:0007669"/>
    <property type="project" value="TreeGrafter"/>
</dbReference>
<dbReference type="PANTHER" id="PTHR13906:SF4">
    <property type="entry name" value="LYSOPHOSPHOLIPID ACYLTRANSFERASE 6"/>
    <property type="match status" value="1"/>
</dbReference>
<organism evidence="8 9">
    <name type="scientific">Fraxinus pennsylvanica</name>
    <dbReference type="NCBI Taxonomy" id="56036"/>
    <lineage>
        <taxon>Eukaryota</taxon>
        <taxon>Viridiplantae</taxon>
        <taxon>Streptophyta</taxon>
        <taxon>Embryophyta</taxon>
        <taxon>Tracheophyta</taxon>
        <taxon>Spermatophyta</taxon>
        <taxon>Magnoliopsida</taxon>
        <taxon>eudicotyledons</taxon>
        <taxon>Gunneridae</taxon>
        <taxon>Pentapetalae</taxon>
        <taxon>asterids</taxon>
        <taxon>lamiids</taxon>
        <taxon>Lamiales</taxon>
        <taxon>Oleaceae</taxon>
        <taxon>Oleeae</taxon>
        <taxon>Fraxinus</taxon>
    </lineage>
</organism>
<dbReference type="InterPro" id="IPR004299">
    <property type="entry name" value="MBOAT_fam"/>
</dbReference>
<protein>
    <submittedName>
        <fullName evidence="8">Uncharacterized protein</fullName>
    </submittedName>
</protein>
<evidence type="ECO:0000256" key="7">
    <source>
        <dbReference type="SAM" id="Phobius"/>
    </source>
</evidence>
<evidence type="ECO:0000256" key="3">
    <source>
        <dbReference type="ARBA" id="ARBA00022692"/>
    </source>
</evidence>
<name>A0AAD2AAC9_9LAMI</name>
<feature type="transmembrane region" description="Helical" evidence="7">
    <location>
        <begin position="78"/>
        <end position="99"/>
    </location>
</feature>
<dbReference type="EMBL" id="OU503056">
    <property type="protein sequence ID" value="CAI9784529.1"/>
    <property type="molecule type" value="Genomic_DNA"/>
</dbReference>
<gene>
    <name evidence="8" type="ORF">FPE_LOCUS31959</name>
</gene>
<keyword evidence="2" id="KW-0808">Transferase</keyword>
<keyword evidence="9" id="KW-1185">Reference proteome</keyword>
<comment type="subcellular location">
    <subcellularLocation>
        <location evidence="1">Membrane</location>
        <topology evidence="1">Multi-pass membrane protein</topology>
    </subcellularLocation>
</comment>
<keyword evidence="5 7" id="KW-0472">Membrane</keyword>
<dbReference type="Proteomes" id="UP000834106">
    <property type="component" value="Chromosome 21"/>
</dbReference>
<dbReference type="GO" id="GO:0016746">
    <property type="term" value="F:acyltransferase activity"/>
    <property type="evidence" value="ECO:0007669"/>
    <property type="project" value="UniProtKB-KW"/>
</dbReference>
<sequence length="170" mass="19349">MEEICILEMPDNVYERLIQKGKKPGFFQLLATQTVSAAWHGLYPGYIIFFVKSAVMIAGSRVFYGWQQATQSVLFKKIFVFLNFAYTLLVLNYSCVGFIRTGIKPARNLSCIWECMLCWNRYFNSIDPARKKSLSQQGPPDLKLGKISKVEIASLISVFESVDIRKILGS</sequence>
<evidence type="ECO:0000256" key="4">
    <source>
        <dbReference type="ARBA" id="ARBA00022989"/>
    </source>
</evidence>
<dbReference type="GO" id="GO:0008654">
    <property type="term" value="P:phospholipid biosynthetic process"/>
    <property type="evidence" value="ECO:0007669"/>
    <property type="project" value="TreeGrafter"/>
</dbReference>
<evidence type="ECO:0000256" key="1">
    <source>
        <dbReference type="ARBA" id="ARBA00004141"/>
    </source>
</evidence>
<evidence type="ECO:0000313" key="9">
    <source>
        <dbReference type="Proteomes" id="UP000834106"/>
    </source>
</evidence>
<evidence type="ECO:0000256" key="6">
    <source>
        <dbReference type="ARBA" id="ARBA00023315"/>
    </source>
</evidence>